<sequence>MATEDERRLEQLLGLQFEWDEESDHGTKNKMQWTLQDEPEPEIIQQNPRIYEVDSDEEELKRERFAAPGILLHPQYPPETRWSNRITTIPLDPPKPPHSKARKGSKQRKALLSKKLKSQKSAAEQARELPSLGPMPCTLAALTQEYWKKKEWALELHKQRYAYWLGRGAVYRGAEFVMRVYGRGRGGFGGGGRGGFGGATGRGGFGATGRGGFGGRGGGRGGFGNRGGFSGNTIGRGGAPQSSETNASNENNPSQIPKTNPAVTEKPVAHPAATVSTPTAKAEPSEEKLTATIEMPTAKPEHIKPKPASIEQVIATPIIGEPSSTQPDGSSVPAKKKRKNPKQRAKEKAEVSIASPTVPAETPITSTSNSNSEQAKKKKRPNKEQRAAMKQAQSNEDSV</sequence>
<feature type="region of interest" description="Disordered" evidence="1">
    <location>
        <begin position="82"/>
        <end position="108"/>
    </location>
</feature>
<gene>
    <name evidence="2" type="ORF">BCR33DRAFT_715520</name>
</gene>
<dbReference type="EMBL" id="MCGO01000016">
    <property type="protein sequence ID" value="ORY46436.1"/>
    <property type="molecule type" value="Genomic_DNA"/>
</dbReference>
<feature type="compositionally biased region" description="Polar residues" evidence="1">
    <location>
        <begin position="363"/>
        <end position="373"/>
    </location>
</feature>
<protein>
    <submittedName>
        <fullName evidence="2">Uncharacterized protein</fullName>
    </submittedName>
</protein>
<evidence type="ECO:0000313" key="3">
    <source>
        <dbReference type="Proteomes" id="UP000193642"/>
    </source>
</evidence>
<evidence type="ECO:0000256" key="1">
    <source>
        <dbReference type="SAM" id="MobiDB-lite"/>
    </source>
</evidence>
<feature type="compositionally biased region" description="Gly residues" evidence="1">
    <location>
        <begin position="207"/>
        <end position="238"/>
    </location>
</feature>
<evidence type="ECO:0000313" key="2">
    <source>
        <dbReference type="EMBL" id="ORY46436.1"/>
    </source>
</evidence>
<dbReference type="Proteomes" id="UP000193642">
    <property type="component" value="Unassembled WGS sequence"/>
</dbReference>
<dbReference type="AlphaFoldDB" id="A0A1Y2CHL9"/>
<keyword evidence="3" id="KW-1185">Reference proteome</keyword>
<feature type="compositionally biased region" description="Basic residues" evidence="1">
    <location>
        <begin position="334"/>
        <end position="343"/>
    </location>
</feature>
<accession>A0A1Y2CHL9</accession>
<reference evidence="2 3" key="1">
    <citation type="submission" date="2016-07" db="EMBL/GenBank/DDBJ databases">
        <title>Pervasive Adenine N6-methylation of Active Genes in Fungi.</title>
        <authorList>
            <consortium name="DOE Joint Genome Institute"/>
            <person name="Mondo S.J."/>
            <person name="Dannebaum R.O."/>
            <person name="Kuo R.C."/>
            <person name="Labutti K."/>
            <person name="Haridas S."/>
            <person name="Kuo A."/>
            <person name="Salamov A."/>
            <person name="Ahrendt S.R."/>
            <person name="Lipzen A."/>
            <person name="Sullivan W."/>
            <person name="Andreopoulos W.B."/>
            <person name="Clum A."/>
            <person name="Lindquist E."/>
            <person name="Daum C."/>
            <person name="Ramamoorthy G.K."/>
            <person name="Gryganskyi A."/>
            <person name="Culley D."/>
            <person name="Magnuson J.K."/>
            <person name="James T.Y."/>
            <person name="O'Malley M.A."/>
            <person name="Stajich J.E."/>
            <person name="Spatafora J.W."/>
            <person name="Visel A."/>
            <person name="Grigoriev I.V."/>
        </authorList>
    </citation>
    <scope>NUCLEOTIDE SEQUENCE [LARGE SCALE GENOMIC DNA]</scope>
    <source>
        <strain evidence="2 3">JEL800</strain>
    </source>
</reference>
<name>A0A1Y2CHL9_9FUNG</name>
<comment type="caution">
    <text evidence="2">The sequence shown here is derived from an EMBL/GenBank/DDBJ whole genome shotgun (WGS) entry which is preliminary data.</text>
</comment>
<organism evidence="2 3">
    <name type="scientific">Rhizoclosmatium globosum</name>
    <dbReference type="NCBI Taxonomy" id="329046"/>
    <lineage>
        <taxon>Eukaryota</taxon>
        <taxon>Fungi</taxon>
        <taxon>Fungi incertae sedis</taxon>
        <taxon>Chytridiomycota</taxon>
        <taxon>Chytridiomycota incertae sedis</taxon>
        <taxon>Chytridiomycetes</taxon>
        <taxon>Chytridiales</taxon>
        <taxon>Chytriomycetaceae</taxon>
        <taxon>Rhizoclosmatium</taxon>
    </lineage>
</organism>
<proteinExistence type="predicted"/>
<feature type="compositionally biased region" description="Polar residues" evidence="1">
    <location>
        <begin position="240"/>
        <end position="262"/>
    </location>
</feature>
<feature type="compositionally biased region" description="Basic residues" evidence="1">
    <location>
        <begin position="97"/>
        <end position="108"/>
    </location>
</feature>
<dbReference type="OrthoDB" id="2144807at2759"/>
<feature type="region of interest" description="Disordered" evidence="1">
    <location>
        <begin position="207"/>
        <end position="399"/>
    </location>
</feature>